<evidence type="ECO:0000256" key="1">
    <source>
        <dbReference type="SAM" id="SignalP"/>
    </source>
</evidence>
<reference evidence="3 4" key="1">
    <citation type="journal article" date="2019" name="Int. J. Syst. Evol. Microbiol.">
        <title>The Global Catalogue of Microorganisms (GCM) 10K type strain sequencing project: providing services to taxonomists for standard genome sequencing and annotation.</title>
        <authorList>
            <consortium name="The Broad Institute Genomics Platform"/>
            <consortium name="The Broad Institute Genome Sequencing Center for Infectious Disease"/>
            <person name="Wu L."/>
            <person name="Ma J."/>
        </authorList>
    </citation>
    <scope>NUCLEOTIDE SEQUENCE [LARGE SCALE GENOMIC DNA]</scope>
    <source>
        <strain evidence="3 4">JCM 14193</strain>
    </source>
</reference>
<dbReference type="EMBL" id="BAAACZ010000027">
    <property type="protein sequence ID" value="GAA0469585.1"/>
    <property type="molecule type" value="Genomic_DNA"/>
</dbReference>
<accession>A0ABN1A7P2</accession>
<feature type="signal peptide" evidence="1">
    <location>
        <begin position="1"/>
        <end position="24"/>
    </location>
</feature>
<evidence type="ECO:0000313" key="4">
    <source>
        <dbReference type="Proteomes" id="UP001500740"/>
    </source>
</evidence>
<comment type="caution">
    <text evidence="3">The sequence shown here is derived from an EMBL/GenBank/DDBJ whole genome shotgun (WGS) entry which is preliminary data.</text>
</comment>
<protein>
    <recommendedName>
        <fullName evidence="2">Glycosyl hydrolase family 98 putative carbohydrate-binding module domain-containing protein</fullName>
    </recommendedName>
</protein>
<keyword evidence="1" id="KW-0732">Signal</keyword>
<dbReference type="InterPro" id="IPR013222">
    <property type="entry name" value="Glyco_hyd_98_carb-bd"/>
</dbReference>
<dbReference type="Proteomes" id="UP001500740">
    <property type="component" value="Unassembled WGS sequence"/>
</dbReference>
<feature type="domain" description="Glycosyl hydrolase family 98 putative carbohydrate-binding module" evidence="2">
    <location>
        <begin position="495"/>
        <end position="584"/>
    </location>
</feature>
<feature type="chain" id="PRO_5046023726" description="Glycosyl hydrolase family 98 putative carbohydrate-binding module domain-containing protein" evidence="1">
    <location>
        <begin position="25"/>
        <end position="597"/>
    </location>
</feature>
<name>A0ABN1A7P2_9BACI</name>
<dbReference type="Pfam" id="PF08305">
    <property type="entry name" value="NPCBM"/>
    <property type="match status" value="1"/>
</dbReference>
<dbReference type="InterPro" id="IPR008979">
    <property type="entry name" value="Galactose-bd-like_sf"/>
</dbReference>
<dbReference type="SUPFAM" id="SSF49785">
    <property type="entry name" value="Galactose-binding domain-like"/>
    <property type="match status" value="1"/>
</dbReference>
<sequence length="597" mass="68393">MRKVLFTFSIASLMLLMACGSDDAFQNDLETVIDQMNDMDYDEAIAKLQELEEGLVGDQYETGRINLVSGMLNEAEYMSENIAELEEMYNSAMEHVDEATASEDRDIELYSHALSSIDQTLNRFEDMTQLDMYQDLEGKRDELSEEILGDWLPSLQEGIESDLESQNFAEAEMQLNEMNRLHQMMPEEIREGVVSEYDEMIAEERERFVFIPEIVDGWNETVIDNDEGSIEVEGVRNIDSGVEVVISFNDYYKNISDQLAFSPRMILSDSDTVSGSLAETRLLEDKAITKYHFSTMGGDIQVDDISRMDVEAPFEQEEAIQVAFDGTDGEYEIPGIESIKELHRPEWTLDGDNFEVEIDRFFVEDHNIEITGVIKAEEDITIDETSRAYLPFTKEENDTRGFGSNEVELYADTEKDFEINHSFSDPITEFHNYIDLMLFEHHLSVDLTDGQLYEVSDPVFVADLENRTHRTSSNLYDEHNDRELINQSGDRVKEDSLIMRASAVNRYTLNDRFDQFTTTLHVHQGNSGVDYGTTEFEVYSVEDDDEVELYSTTIEEDHDAQDVEIDVEGVTELKIQISTDRGSEGRQEIILEEPAVE</sequence>
<keyword evidence="4" id="KW-1185">Reference proteome</keyword>
<dbReference type="PROSITE" id="PS51257">
    <property type="entry name" value="PROKAR_LIPOPROTEIN"/>
    <property type="match status" value="1"/>
</dbReference>
<organism evidence="3 4">
    <name type="scientific">Alkalibacillus silvisoli</name>
    <dbReference type="NCBI Taxonomy" id="392823"/>
    <lineage>
        <taxon>Bacteria</taxon>
        <taxon>Bacillati</taxon>
        <taxon>Bacillota</taxon>
        <taxon>Bacilli</taxon>
        <taxon>Bacillales</taxon>
        <taxon>Bacillaceae</taxon>
        <taxon>Alkalibacillus</taxon>
    </lineage>
</organism>
<evidence type="ECO:0000259" key="2">
    <source>
        <dbReference type="Pfam" id="PF08305"/>
    </source>
</evidence>
<gene>
    <name evidence="3" type="ORF">GCM10008935_26810</name>
</gene>
<dbReference type="Gene3D" id="2.60.120.1060">
    <property type="entry name" value="NPCBM/NEW2 domain"/>
    <property type="match status" value="1"/>
</dbReference>
<dbReference type="InterPro" id="IPR038637">
    <property type="entry name" value="NPCBM_sf"/>
</dbReference>
<dbReference type="RefSeq" id="WP_343784372.1">
    <property type="nucleotide sequence ID" value="NZ_BAAACZ010000027.1"/>
</dbReference>
<proteinExistence type="predicted"/>
<evidence type="ECO:0000313" key="3">
    <source>
        <dbReference type="EMBL" id="GAA0469585.1"/>
    </source>
</evidence>